<keyword evidence="2" id="KW-1185">Reference proteome</keyword>
<reference evidence="1 2" key="1">
    <citation type="submission" date="2023-10" db="EMBL/GenBank/DDBJ databases">
        <authorList>
            <person name="Maclean D."/>
            <person name="Macfadyen A."/>
        </authorList>
    </citation>
    <scope>NUCLEOTIDE SEQUENCE [LARGE SCALE GENOMIC DNA]</scope>
</reference>
<comment type="caution">
    <text evidence="1">The sequence shown here is derived from an EMBL/GenBank/DDBJ whole genome shotgun (WGS) entry which is preliminary data.</text>
</comment>
<protein>
    <submittedName>
        <fullName evidence="1">Uncharacterized protein</fullName>
    </submittedName>
</protein>
<accession>A0AAV1I9S8</accession>
<dbReference type="Proteomes" id="UP001314263">
    <property type="component" value="Unassembled WGS sequence"/>
</dbReference>
<name>A0AAV1I9S8_9CHLO</name>
<proteinExistence type="predicted"/>
<organism evidence="1 2">
    <name type="scientific">Coccomyxa viridis</name>
    <dbReference type="NCBI Taxonomy" id="1274662"/>
    <lineage>
        <taxon>Eukaryota</taxon>
        <taxon>Viridiplantae</taxon>
        <taxon>Chlorophyta</taxon>
        <taxon>core chlorophytes</taxon>
        <taxon>Trebouxiophyceae</taxon>
        <taxon>Trebouxiophyceae incertae sedis</taxon>
        <taxon>Coccomyxaceae</taxon>
        <taxon>Coccomyxa</taxon>
    </lineage>
</organism>
<sequence length="148" mass="16142">MPEVRRSSRLPRPGEIEARQSALDNLRSKLAPEKARMLHMMAELGLDPKTRADKVEGPIELQRWTYTAVKAYQMAMAIQALKLAEEKVASVVKAEAPRGARSSVADGCKVAVNTSAMMTPTAHAIRHRNGAAATELSATRQVVQKPRG</sequence>
<dbReference type="EMBL" id="CAUYUE010000007">
    <property type="protein sequence ID" value="CAK0782967.1"/>
    <property type="molecule type" value="Genomic_DNA"/>
</dbReference>
<gene>
    <name evidence="1" type="ORF">CVIRNUC_006162</name>
</gene>
<dbReference type="AlphaFoldDB" id="A0AAV1I9S8"/>
<evidence type="ECO:0000313" key="2">
    <source>
        <dbReference type="Proteomes" id="UP001314263"/>
    </source>
</evidence>
<evidence type="ECO:0000313" key="1">
    <source>
        <dbReference type="EMBL" id="CAK0782967.1"/>
    </source>
</evidence>